<proteinExistence type="predicted"/>
<dbReference type="EMBL" id="RXIC02000025">
    <property type="protein sequence ID" value="KAB1205546.1"/>
    <property type="molecule type" value="Genomic_DNA"/>
</dbReference>
<comment type="caution">
    <text evidence="1">The sequence shown here is derived from an EMBL/GenBank/DDBJ whole genome shotgun (WGS) entry which is preliminary data.</text>
</comment>
<dbReference type="Pfam" id="PF05553">
    <property type="entry name" value="DUF761"/>
    <property type="match status" value="1"/>
</dbReference>
<accession>A0A6A1UZN0</accession>
<dbReference type="AlphaFoldDB" id="A0A6A1UZN0"/>
<organism evidence="1 2">
    <name type="scientific">Morella rubra</name>
    <name type="common">Chinese bayberry</name>
    <dbReference type="NCBI Taxonomy" id="262757"/>
    <lineage>
        <taxon>Eukaryota</taxon>
        <taxon>Viridiplantae</taxon>
        <taxon>Streptophyta</taxon>
        <taxon>Embryophyta</taxon>
        <taxon>Tracheophyta</taxon>
        <taxon>Spermatophyta</taxon>
        <taxon>Magnoliopsida</taxon>
        <taxon>eudicotyledons</taxon>
        <taxon>Gunneridae</taxon>
        <taxon>Pentapetalae</taxon>
        <taxon>rosids</taxon>
        <taxon>fabids</taxon>
        <taxon>Fagales</taxon>
        <taxon>Myricaceae</taxon>
        <taxon>Morella</taxon>
    </lineage>
</organism>
<reference evidence="1 2" key="1">
    <citation type="journal article" date="2019" name="Plant Biotechnol. J.">
        <title>The red bayberry genome and genetic basis of sex determination.</title>
        <authorList>
            <person name="Jia H.M."/>
            <person name="Jia H.J."/>
            <person name="Cai Q.L."/>
            <person name="Wang Y."/>
            <person name="Zhao H.B."/>
            <person name="Yang W.F."/>
            <person name="Wang G.Y."/>
            <person name="Li Y.H."/>
            <person name="Zhan D.L."/>
            <person name="Shen Y.T."/>
            <person name="Niu Q.F."/>
            <person name="Chang L."/>
            <person name="Qiu J."/>
            <person name="Zhao L."/>
            <person name="Xie H.B."/>
            <person name="Fu W.Y."/>
            <person name="Jin J."/>
            <person name="Li X.W."/>
            <person name="Jiao Y."/>
            <person name="Zhou C.C."/>
            <person name="Tu T."/>
            <person name="Chai C.Y."/>
            <person name="Gao J.L."/>
            <person name="Fan L.J."/>
            <person name="van de Weg E."/>
            <person name="Wang J.Y."/>
            <person name="Gao Z.S."/>
        </authorList>
    </citation>
    <scope>NUCLEOTIDE SEQUENCE [LARGE SCALE GENOMIC DNA]</scope>
    <source>
        <tissue evidence="1">Leaves</tissue>
    </source>
</reference>
<dbReference type="PANTHER" id="PTHR33265">
    <property type="entry name" value="AVR9/CF-9 RAPIDLY ELICITED PROTEIN-RELATED"/>
    <property type="match status" value="1"/>
</dbReference>
<gene>
    <name evidence="1" type="ORF">CJ030_MR7G023686</name>
</gene>
<evidence type="ECO:0000313" key="1">
    <source>
        <dbReference type="EMBL" id="KAB1205546.1"/>
    </source>
</evidence>
<keyword evidence="2" id="KW-1185">Reference proteome</keyword>
<dbReference type="InterPro" id="IPR008480">
    <property type="entry name" value="DUF761_pln"/>
</dbReference>
<sequence>MPRKRLPILQKASNLFKFPIFVARIRKPIIPKLMFLRKSRRVKKCKLLKHYNFGFLDEYQFSPSSTPLIHYRRKNIKSRNLRDIYSMFLLCRCLRGSSAGGGDSDYTLGALPAFPATAEQFMEPLGSGDEEDSVDQRAERFIQRFYEQMKMQRQESI</sequence>
<name>A0A6A1UZN0_9ROSI</name>
<evidence type="ECO:0008006" key="3">
    <source>
        <dbReference type="Google" id="ProtNLM"/>
    </source>
</evidence>
<dbReference type="PANTHER" id="PTHR33265:SF10">
    <property type="entry name" value="OS01G0133200 PROTEIN"/>
    <property type="match status" value="1"/>
</dbReference>
<evidence type="ECO:0000313" key="2">
    <source>
        <dbReference type="Proteomes" id="UP000516437"/>
    </source>
</evidence>
<dbReference type="Proteomes" id="UP000516437">
    <property type="component" value="Chromosome 7"/>
</dbReference>
<protein>
    <recommendedName>
        <fullName evidence="3">Cotton fiber protein</fullName>
    </recommendedName>
</protein>
<dbReference type="OrthoDB" id="1936669at2759"/>